<dbReference type="PROSITE" id="PS50086">
    <property type="entry name" value="TBC_RABGAP"/>
    <property type="match status" value="1"/>
</dbReference>
<dbReference type="Proteomes" id="UP000018050">
    <property type="component" value="Unassembled WGS sequence"/>
</dbReference>
<evidence type="ECO:0000256" key="1">
    <source>
        <dbReference type="SAM" id="MobiDB-lite"/>
    </source>
</evidence>
<sequence length="409" mass="43448">MESHCIASSSSSSSNRSSSIRSNSSNSSSSSRESSSSSCSNVQESWTEAGRAVRAAATAAAAAATAATAAATDFPLRGCLGLPGAAVSRAAATAAALGAAMSHGSNSNSSSKSRSSSISNSSSSSSSSSSSKTESSSRRCQPTPLLPPEPARMPQGDSGLPHSTMDTSSSSSSSSSSSNSSSNNSSSSGTNKSVRAERLQQLLSRDVIDAGELRNLLWGGVPSCCSPEVRSDAWRIMLGYLPLTRDRKDAALAKKRADYHELVEQYYSRGDPSAEEVKLLKQLRVDLPRTHAGRKFFAHPRIQLGMERALFLWAVKHPASGYVQVPQGINDLLTPFVAVFLHAALGRDPEGLPIDEVDEEVLLQVEADSFWCLAKLLAHIQDHYTFGQPGIRRLVVRLRDIVKRVDGDF</sequence>
<dbReference type="RefSeq" id="XP_013249293.1">
    <property type="nucleotide sequence ID" value="XM_013393839.1"/>
</dbReference>
<organism evidence="3 4">
    <name type="scientific">Eimeria acervulina</name>
    <name type="common">Coccidian parasite</name>
    <dbReference type="NCBI Taxonomy" id="5801"/>
    <lineage>
        <taxon>Eukaryota</taxon>
        <taxon>Sar</taxon>
        <taxon>Alveolata</taxon>
        <taxon>Apicomplexa</taxon>
        <taxon>Conoidasida</taxon>
        <taxon>Coccidia</taxon>
        <taxon>Eucoccidiorida</taxon>
        <taxon>Eimeriorina</taxon>
        <taxon>Eimeriidae</taxon>
        <taxon>Eimeria</taxon>
    </lineage>
</organism>
<dbReference type="InterPro" id="IPR000195">
    <property type="entry name" value="Rab-GAP-TBC_dom"/>
</dbReference>
<evidence type="ECO:0000313" key="3">
    <source>
        <dbReference type="EMBL" id="CDI80794.1"/>
    </source>
</evidence>
<proteinExistence type="predicted"/>
<dbReference type="AlphaFoldDB" id="U6GQB5"/>
<feature type="compositionally biased region" description="Low complexity" evidence="1">
    <location>
        <begin position="168"/>
        <end position="188"/>
    </location>
</feature>
<reference evidence="3" key="1">
    <citation type="submission" date="2013-10" db="EMBL/GenBank/DDBJ databases">
        <title>Genomic analysis of the causative agents of coccidiosis in chickens.</title>
        <authorList>
            <person name="Reid A.J."/>
            <person name="Blake D."/>
            <person name="Billington K."/>
            <person name="Browne H."/>
            <person name="Dunn M."/>
            <person name="Hung S."/>
            <person name="Kawahara F."/>
            <person name="Miranda-Saavedra D."/>
            <person name="Mourier T."/>
            <person name="Nagra H."/>
            <person name="Otto T.D."/>
            <person name="Rawlings N."/>
            <person name="Sanchez A."/>
            <person name="Sanders M."/>
            <person name="Subramaniam C."/>
            <person name="Tay Y."/>
            <person name="Dear P."/>
            <person name="Doerig C."/>
            <person name="Gruber A."/>
            <person name="Parkinson J."/>
            <person name="Shirley M."/>
            <person name="Wan K.L."/>
            <person name="Berriman M."/>
            <person name="Tomley F."/>
            <person name="Pain A."/>
        </authorList>
    </citation>
    <scope>NUCLEOTIDE SEQUENCE</scope>
    <source>
        <strain evidence="3">Houghton</strain>
    </source>
</reference>
<dbReference type="PANTHER" id="PTHR22957:SF26">
    <property type="entry name" value="LD44506P"/>
    <property type="match status" value="1"/>
</dbReference>
<dbReference type="SUPFAM" id="SSF47923">
    <property type="entry name" value="Ypt/Rab-GAP domain of gyp1p"/>
    <property type="match status" value="1"/>
</dbReference>
<evidence type="ECO:0000313" key="4">
    <source>
        <dbReference type="Proteomes" id="UP000018050"/>
    </source>
</evidence>
<dbReference type="GeneID" id="25273664"/>
<dbReference type="Pfam" id="PF00566">
    <property type="entry name" value="RabGAP-TBC"/>
    <property type="match status" value="1"/>
</dbReference>
<keyword evidence="4" id="KW-1185">Reference proteome</keyword>
<feature type="compositionally biased region" description="Low complexity" evidence="1">
    <location>
        <begin position="8"/>
        <end position="41"/>
    </location>
</feature>
<feature type="region of interest" description="Disordered" evidence="1">
    <location>
        <begin position="1"/>
        <end position="67"/>
    </location>
</feature>
<dbReference type="InterPro" id="IPR035969">
    <property type="entry name" value="Rab-GAP_TBC_sf"/>
</dbReference>
<dbReference type="GO" id="GO:0005096">
    <property type="term" value="F:GTPase activator activity"/>
    <property type="evidence" value="ECO:0007669"/>
    <property type="project" value="TreeGrafter"/>
</dbReference>
<dbReference type="Gene3D" id="1.10.8.270">
    <property type="entry name" value="putative rabgap domain of human tbc1 domain family member 14 like domains"/>
    <property type="match status" value="1"/>
</dbReference>
<dbReference type="EMBL" id="HG671335">
    <property type="protein sequence ID" value="CDI80794.1"/>
    <property type="molecule type" value="Genomic_DNA"/>
</dbReference>
<dbReference type="OrthoDB" id="347683at2759"/>
<feature type="compositionally biased region" description="Low complexity" evidence="1">
    <location>
        <begin position="55"/>
        <end position="67"/>
    </location>
</feature>
<dbReference type="VEuPathDB" id="ToxoDB:EAH_00055940"/>
<dbReference type="PANTHER" id="PTHR22957">
    <property type="entry name" value="TBC1 DOMAIN FAMILY MEMBER GTPASE-ACTIVATING PROTEIN"/>
    <property type="match status" value="1"/>
</dbReference>
<name>U6GQB5_EIMAC</name>
<feature type="domain" description="Rab-GAP TBC" evidence="2">
    <location>
        <begin position="224"/>
        <end position="409"/>
    </location>
</feature>
<feature type="region of interest" description="Disordered" evidence="1">
    <location>
        <begin position="101"/>
        <end position="194"/>
    </location>
</feature>
<feature type="compositionally biased region" description="Low complexity" evidence="1">
    <location>
        <begin position="101"/>
        <end position="134"/>
    </location>
</feature>
<reference evidence="3" key="2">
    <citation type="submission" date="2013-10" db="EMBL/GenBank/DDBJ databases">
        <authorList>
            <person name="Aslett M."/>
        </authorList>
    </citation>
    <scope>NUCLEOTIDE SEQUENCE</scope>
    <source>
        <strain evidence="3">Houghton</strain>
    </source>
</reference>
<protein>
    <submittedName>
        <fullName evidence="3">TBC domain-containing protein, putative</fullName>
    </submittedName>
</protein>
<gene>
    <name evidence="3" type="ORF">EAH_00055940</name>
</gene>
<evidence type="ECO:0000259" key="2">
    <source>
        <dbReference type="PROSITE" id="PS50086"/>
    </source>
</evidence>
<accession>U6GQB5</accession>